<dbReference type="SUPFAM" id="SSF81383">
    <property type="entry name" value="F-box domain"/>
    <property type="match status" value="1"/>
</dbReference>
<proteinExistence type="predicted"/>
<feature type="domain" description="F-box" evidence="2">
    <location>
        <begin position="1"/>
        <end position="48"/>
    </location>
</feature>
<accession>T1JXI9</accession>
<dbReference type="InterPro" id="IPR036047">
    <property type="entry name" value="F-box-like_dom_sf"/>
</dbReference>
<dbReference type="Gene3D" id="1.20.1280.50">
    <property type="match status" value="1"/>
</dbReference>
<keyword evidence="4" id="KW-1185">Reference proteome</keyword>
<evidence type="ECO:0000313" key="4">
    <source>
        <dbReference type="Proteomes" id="UP000015104"/>
    </source>
</evidence>
<feature type="region of interest" description="Disordered" evidence="1">
    <location>
        <begin position="78"/>
        <end position="103"/>
    </location>
</feature>
<dbReference type="EMBL" id="CAEY01000829">
    <property type="status" value="NOT_ANNOTATED_CDS"/>
    <property type="molecule type" value="Genomic_DNA"/>
</dbReference>
<name>T1JXI9_TETUR</name>
<evidence type="ECO:0000313" key="3">
    <source>
        <dbReference type="EnsemblMetazoa" id="tetur02g12120.1"/>
    </source>
</evidence>
<dbReference type="Proteomes" id="UP000015104">
    <property type="component" value="Unassembled WGS sequence"/>
</dbReference>
<dbReference type="CDD" id="cd09917">
    <property type="entry name" value="F-box_SF"/>
    <property type="match status" value="1"/>
</dbReference>
<reference evidence="3" key="2">
    <citation type="submission" date="2015-06" db="UniProtKB">
        <authorList>
            <consortium name="EnsemblMetazoa"/>
        </authorList>
    </citation>
    <scope>IDENTIFICATION</scope>
</reference>
<reference evidence="4" key="1">
    <citation type="submission" date="2011-08" db="EMBL/GenBank/DDBJ databases">
        <authorList>
            <person name="Rombauts S."/>
        </authorList>
    </citation>
    <scope>NUCLEOTIDE SEQUENCE</scope>
    <source>
        <strain evidence="4">London</strain>
    </source>
</reference>
<dbReference type="EnsemblMetazoa" id="tetur02g12120.1">
    <property type="protein sequence ID" value="tetur02g12120.1"/>
    <property type="gene ID" value="tetur02g12120"/>
</dbReference>
<dbReference type="Pfam" id="PF12937">
    <property type="entry name" value="F-box-like"/>
    <property type="match status" value="1"/>
</dbReference>
<dbReference type="InterPro" id="IPR001810">
    <property type="entry name" value="F-box_dom"/>
</dbReference>
<evidence type="ECO:0000256" key="1">
    <source>
        <dbReference type="SAM" id="MobiDB-lite"/>
    </source>
</evidence>
<protein>
    <recommendedName>
        <fullName evidence="2">F-box domain-containing protein</fullName>
    </recommendedName>
</protein>
<sequence>MSIEKLPDEILLYIFYRIKNFETLHNCSEVNKRWRSLIGVSDEKWIELSGSKKVDSDQFTSTFLDLICSKNDLKAEKNIPRSKKSPEVNPINISPEKSIVMSL</sequence>
<dbReference type="HOGENOM" id="CLU_2267122_0_0_1"/>
<organism evidence="3 4">
    <name type="scientific">Tetranychus urticae</name>
    <name type="common">Two-spotted spider mite</name>
    <dbReference type="NCBI Taxonomy" id="32264"/>
    <lineage>
        <taxon>Eukaryota</taxon>
        <taxon>Metazoa</taxon>
        <taxon>Ecdysozoa</taxon>
        <taxon>Arthropoda</taxon>
        <taxon>Chelicerata</taxon>
        <taxon>Arachnida</taxon>
        <taxon>Acari</taxon>
        <taxon>Acariformes</taxon>
        <taxon>Trombidiformes</taxon>
        <taxon>Prostigmata</taxon>
        <taxon>Eleutherengona</taxon>
        <taxon>Raphignathae</taxon>
        <taxon>Tetranychoidea</taxon>
        <taxon>Tetranychidae</taxon>
        <taxon>Tetranychus</taxon>
    </lineage>
</organism>
<evidence type="ECO:0000259" key="2">
    <source>
        <dbReference type="PROSITE" id="PS50181"/>
    </source>
</evidence>
<dbReference type="PROSITE" id="PS50181">
    <property type="entry name" value="FBOX"/>
    <property type="match status" value="1"/>
</dbReference>
<dbReference type="AlphaFoldDB" id="T1JXI9"/>